<evidence type="ECO:0000313" key="5">
    <source>
        <dbReference type="EMBL" id="WVX67088.1"/>
    </source>
</evidence>
<dbReference type="EMBL" id="CP133270">
    <property type="protein sequence ID" value="WVX67088.1"/>
    <property type="molecule type" value="Genomic_DNA"/>
</dbReference>
<evidence type="ECO:0000259" key="4">
    <source>
        <dbReference type="Pfam" id="PF03968"/>
    </source>
</evidence>
<feature type="chain" id="PRO_5045467428" evidence="3">
    <location>
        <begin position="20"/>
        <end position="311"/>
    </location>
</feature>
<evidence type="ECO:0000256" key="1">
    <source>
        <dbReference type="ARBA" id="ARBA00022729"/>
    </source>
</evidence>
<dbReference type="RefSeq" id="WP_331255883.1">
    <property type="nucleotide sequence ID" value="NZ_CP133270.1"/>
</dbReference>
<feature type="compositionally biased region" description="Basic and acidic residues" evidence="2">
    <location>
        <begin position="293"/>
        <end position="311"/>
    </location>
</feature>
<keyword evidence="6" id="KW-1185">Reference proteome</keyword>
<evidence type="ECO:0000313" key="6">
    <source>
        <dbReference type="Proteomes" id="UP001330434"/>
    </source>
</evidence>
<gene>
    <name evidence="5" type="ORF">Bealeia1_01285</name>
</gene>
<feature type="region of interest" description="Disordered" evidence="2">
    <location>
        <begin position="290"/>
        <end position="311"/>
    </location>
</feature>
<dbReference type="InterPro" id="IPR052037">
    <property type="entry name" value="LPS_export_LptA"/>
</dbReference>
<protein>
    <submittedName>
        <fullName evidence="5">LptA-related OstA-like protein</fullName>
    </submittedName>
</protein>
<organism evidence="5 6">
    <name type="scientific">Candidatus Bealeia paramacronuclearis</name>
    <dbReference type="NCBI Taxonomy" id="1921001"/>
    <lineage>
        <taxon>Bacteria</taxon>
        <taxon>Pseudomonadati</taxon>
        <taxon>Pseudomonadota</taxon>
        <taxon>Alphaproteobacteria</taxon>
        <taxon>Holosporales</taxon>
        <taxon>Holosporaceae</taxon>
        <taxon>Candidatus Bealeia</taxon>
    </lineage>
</organism>
<dbReference type="PANTHER" id="PTHR36504:SF1">
    <property type="entry name" value="LIPOPOLYSACCHARIDE EXPORT SYSTEM PROTEIN LPTA"/>
    <property type="match status" value="1"/>
</dbReference>
<feature type="domain" description="Organic solvent tolerance-like N-terminal" evidence="4">
    <location>
        <begin position="46"/>
        <end position="143"/>
    </location>
</feature>
<dbReference type="Gene3D" id="2.60.450.10">
    <property type="entry name" value="Lipopolysaccharide (LPS) transport protein A like domain"/>
    <property type="match status" value="2"/>
</dbReference>
<dbReference type="Pfam" id="PF03968">
    <property type="entry name" value="LptD_N"/>
    <property type="match status" value="2"/>
</dbReference>
<dbReference type="InterPro" id="IPR005653">
    <property type="entry name" value="OstA-like_N"/>
</dbReference>
<feature type="domain" description="Organic solvent tolerance-like N-terminal" evidence="4">
    <location>
        <begin position="173"/>
        <end position="265"/>
    </location>
</feature>
<reference evidence="5 6" key="1">
    <citation type="journal article" date="2024" name="Environ. Microbiol.">
        <title>Novel evolutionary insights on the interactions of the Holosporales (Alphaproteobacteria) with eukaryotic hosts from comparative genomics.</title>
        <authorList>
            <person name="Giovannini M."/>
            <person name="Petroni G."/>
            <person name="Castelli M."/>
        </authorList>
    </citation>
    <scope>NUCLEOTIDE SEQUENCE [LARGE SCALE GENOMIC DNA]</scope>
    <source>
        <strain evidence="5 6">US_Bl 15I1</strain>
    </source>
</reference>
<feature type="signal peptide" evidence="3">
    <location>
        <begin position="1"/>
        <end position="19"/>
    </location>
</feature>
<dbReference type="Proteomes" id="UP001330434">
    <property type="component" value="Chromosome"/>
</dbReference>
<proteinExistence type="predicted"/>
<name>A0ABZ2C430_9PROT</name>
<accession>A0ABZ2C430</accession>
<sequence>MKIIFLLSLTLLFSTTLQAEEEVAKENSAANLLSLGQSGGSIPIVIDADESVVCDEATNSCVATGNARAQRGTFVVNGTKLTVYFKGSGHDREIKELMADGNVSLVNPTEAAYGDHAHYDVALDRVILTGGDLKLVTPDQLITARDSLEFWQIKHQGIARGDAVAHFPKKEQVVEADTLIAYFVPKEEREKNTKNKEDSAKDKMSLKKIEAEGNVLVSTPKEIASGDRGVYNAAADMSELFGNVKITQGGNHIRGEYAIMNMKTNVAQLFAKNPNDPVSDQKPKRIRGIIMPKDAKNMRKADETKKSSEAL</sequence>
<evidence type="ECO:0000256" key="2">
    <source>
        <dbReference type="SAM" id="MobiDB-lite"/>
    </source>
</evidence>
<evidence type="ECO:0000256" key="3">
    <source>
        <dbReference type="SAM" id="SignalP"/>
    </source>
</evidence>
<dbReference type="PANTHER" id="PTHR36504">
    <property type="entry name" value="LIPOPOLYSACCHARIDE EXPORT SYSTEM PROTEIN LPTA"/>
    <property type="match status" value="1"/>
</dbReference>
<keyword evidence="1 3" id="KW-0732">Signal</keyword>